<dbReference type="GO" id="GO:0016787">
    <property type="term" value="F:hydrolase activity"/>
    <property type="evidence" value="ECO:0007669"/>
    <property type="project" value="UniProtKB-KW"/>
</dbReference>
<reference evidence="4" key="1">
    <citation type="submission" date="2019-09" db="EMBL/GenBank/DDBJ databases">
        <title>In-depth cultivation of the pig gut microbiome towards novel bacterial diversity and tailored functional studies.</title>
        <authorList>
            <person name="Wylensek D."/>
            <person name="Hitch T.C.A."/>
            <person name="Clavel T."/>
        </authorList>
    </citation>
    <scope>NUCLEOTIDE SEQUENCE</scope>
    <source>
        <strain evidence="4">RF-744-FAT-WT-3</strain>
    </source>
</reference>
<name>A0A6A8MAV6_9FIRM</name>
<feature type="compositionally biased region" description="Polar residues" evidence="1">
    <location>
        <begin position="1"/>
        <end position="17"/>
    </location>
</feature>
<feature type="region of interest" description="Disordered" evidence="1">
    <location>
        <begin position="1"/>
        <end position="29"/>
    </location>
</feature>
<dbReference type="RefSeq" id="WP_154571963.1">
    <property type="nucleotide sequence ID" value="NZ_VUNB01000002.1"/>
</dbReference>
<sequence>MKSNKNSSVNPDNNEANSGEVEEKQKHRSRRRRSRLIWTLVILACLVILAIEINQRTVYEADTEAHTALTGSDSISVSTMDKNGNLTDASGGDATESNRGYFFDGPDKNTLIILYPGARVEPEAYGPLCRKIAAGDADVFLMRAPLYLSITDVNEADKVLAEKKALEKGTGLDKPGGNNSYKYVYVAGHSMGASVAGMYAAKHLDSLNGVIMLAGYPAKDLHHQGFSMLSVYGSRDGHTDMLKKNKNYRPSDYTQYVIKGGNHAQFGNYGIQSGDGKAYISRTEQQNQTVEVISRYLKSHNK</sequence>
<keyword evidence="2" id="KW-0812">Transmembrane</keyword>
<evidence type="ECO:0000256" key="2">
    <source>
        <dbReference type="SAM" id="Phobius"/>
    </source>
</evidence>
<protein>
    <submittedName>
        <fullName evidence="4">Alpha/beta hydrolase</fullName>
    </submittedName>
</protein>
<keyword evidence="2" id="KW-0472">Membrane</keyword>
<organism evidence="4">
    <name type="scientific">Baileyella intestinalis</name>
    <dbReference type="NCBI Taxonomy" id="2606709"/>
    <lineage>
        <taxon>Bacteria</taxon>
        <taxon>Bacillati</taxon>
        <taxon>Bacillota</taxon>
        <taxon>Clostridia</taxon>
        <taxon>Peptostreptococcales</taxon>
        <taxon>Anaerovoracaceae</taxon>
        <taxon>Baileyella</taxon>
    </lineage>
</organism>
<feature type="transmembrane region" description="Helical" evidence="2">
    <location>
        <begin position="36"/>
        <end position="53"/>
    </location>
</feature>
<gene>
    <name evidence="4" type="ORF">FYJ66_02630</name>
</gene>
<dbReference type="InterPro" id="IPR029059">
    <property type="entry name" value="AB_hydrolase_5"/>
</dbReference>
<evidence type="ECO:0000313" key="4">
    <source>
        <dbReference type="EMBL" id="MST68487.1"/>
    </source>
</evidence>
<evidence type="ECO:0000256" key="1">
    <source>
        <dbReference type="SAM" id="MobiDB-lite"/>
    </source>
</evidence>
<dbReference type="Gene3D" id="3.40.50.1820">
    <property type="entry name" value="alpha/beta hydrolase"/>
    <property type="match status" value="1"/>
</dbReference>
<dbReference type="SUPFAM" id="SSF53474">
    <property type="entry name" value="alpha/beta-Hydrolases"/>
    <property type="match status" value="1"/>
</dbReference>
<keyword evidence="2" id="KW-1133">Transmembrane helix</keyword>
<evidence type="ECO:0000259" key="3">
    <source>
        <dbReference type="Pfam" id="PF12695"/>
    </source>
</evidence>
<feature type="domain" description="Alpha/beta hydrolase fold-5" evidence="3">
    <location>
        <begin position="112"/>
        <end position="287"/>
    </location>
</feature>
<accession>A0A6A8MAV6</accession>
<keyword evidence="4" id="KW-0378">Hydrolase</keyword>
<dbReference type="EMBL" id="VUNB01000002">
    <property type="protein sequence ID" value="MST68487.1"/>
    <property type="molecule type" value="Genomic_DNA"/>
</dbReference>
<dbReference type="AlphaFoldDB" id="A0A6A8MAV6"/>
<dbReference type="Pfam" id="PF12695">
    <property type="entry name" value="Abhydrolase_5"/>
    <property type="match status" value="1"/>
</dbReference>
<dbReference type="InterPro" id="IPR029058">
    <property type="entry name" value="AB_hydrolase_fold"/>
</dbReference>
<comment type="caution">
    <text evidence="4">The sequence shown here is derived from an EMBL/GenBank/DDBJ whole genome shotgun (WGS) entry which is preliminary data.</text>
</comment>
<proteinExistence type="predicted"/>